<dbReference type="SUPFAM" id="SSF50630">
    <property type="entry name" value="Acid proteases"/>
    <property type="match status" value="1"/>
</dbReference>
<dbReference type="Pfam" id="PF13359">
    <property type="entry name" value="DDE_Tnp_4"/>
    <property type="match status" value="1"/>
</dbReference>
<evidence type="ECO:0000313" key="12">
    <source>
        <dbReference type="EMBL" id="WOL07738.1"/>
    </source>
</evidence>
<accession>A0AAQ3QFX1</accession>
<keyword evidence="7" id="KW-0539">Nucleus</keyword>
<evidence type="ECO:0000256" key="1">
    <source>
        <dbReference type="ARBA" id="ARBA00001968"/>
    </source>
</evidence>
<dbReference type="InterPro" id="IPR024752">
    <property type="entry name" value="Myb/SANT-like_dom"/>
</dbReference>
<keyword evidence="4" id="KW-0540">Nuclease</keyword>
<dbReference type="Pfam" id="PF26138">
    <property type="entry name" value="DUF8040"/>
    <property type="match status" value="1"/>
</dbReference>
<dbReference type="PANTHER" id="PTHR22930">
    <property type="match status" value="1"/>
</dbReference>
<evidence type="ECO:0000256" key="3">
    <source>
        <dbReference type="ARBA" id="ARBA00006958"/>
    </source>
</evidence>
<dbReference type="AlphaFoldDB" id="A0AAQ3QFX1"/>
<dbReference type="PANTHER" id="PTHR22930:SF251">
    <property type="entry name" value="DDE TNP4 DOMAIN-CONTAINING PROTEIN"/>
    <property type="match status" value="1"/>
</dbReference>
<evidence type="ECO:0000259" key="11">
    <source>
        <dbReference type="Pfam" id="PF26138"/>
    </source>
</evidence>
<evidence type="ECO:0000313" key="13">
    <source>
        <dbReference type="Proteomes" id="UP001327560"/>
    </source>
</evidence>
<evidence type="ECO:0000259" key="10">
    <source>
        <dbReference type="Pfam" id="PF13359"/>
    </source>
</evidence>
<evidence type="ECO:0000256" key="7">
    <source>
        <dbReference type="ARBA" id="ARBA00023242"/>
    </source>
</evidence>
<keyword evidence="6" id="KW-0378">Hydrolase</keyword>
<evidence type="ECO:0000256" key="4">
    <source>
        <dbReference type="ARBA" id="ARBA00022722"/>
    </source>
</evidence>
<evidence type="ECO:0000259" key="9">
    <source>
        <dbReference type="Pfam" id="PF12776"/>
    </source>
</evidence>
<dbReference type="InterPro" id="IPR045249">
    <property type="entry name" value="HARBI1-like"/>
</dbReference>
<dbReference type="Proteomes" id="UP001327560">
    <property type="component" value="Chromosome 5"/>
</dbReference>
<dbReference type="GO" id="GO:0005634">
    <property type="term" value="C:nucleus"/>
    <property type="evidence" value="ECO:0007669"/>
    <property type="project" value="UniProtKB-SubCell"/>
</dbReference>
<evidence type="ECO:0000256" key="5">
    <source>
        <dbReference type="ARBA" id="ARBA00022723"/>
    </source>
</evidence>
<comment type="similarity">
    <text evidence="3">Belongs to the HARBI1 family.</text>
</comment>
<feature type="domain" description="Myb/SANT-like" evidence="9">
    <location>
        <begin position="35"/>
        <end position="103"/>
    </location>
</feature>
<dbReference type="InterPro" id="IPR027806">
    <property type="entry name" value="HARBI1_dom"/>
</dbReference>
<keyword evidence="13" id="KW-1185">Reference proteome</keyword>
<proteinExistence type="inferred from homology"/>
<organism evidence="12 13">
    <name type="scientific">Canna indica</name>
    <name type="common">Indian-shot</name>
    <dbReference type="NCBI Taxonomy" id="4628"/>
    <lineage>
        <taxon>Eukaryota</taxon>
        <taxon>Viridiplantae</taxon>
        <taxon>Streptophyta</taxon>
        <taxon>Embryophyta</taxon>
        <taxon>Tracheophyta</taxon>
        <taxon>Spermatophyta</taxon>
        <taxon>Magnoliopsida</taxon>
        <taxon>Liliopsida</taxon>
        <taxon>Zingiberales</taxon>
        <taxon>Cannaceae</taxon>
        <taxon>Canna</taxon>
    </lineage>
</organism>
<keyword evidence="5" id="KW-0479">Metal-binding</keyword>
<dbReference type="InterPro" id="IPR058353">
    <property type="entry name" value="DUF8040"/>
</dbReference>
<comment type="subcellular location">
    <subcellularLocation>
        <location evidence="2">Nucleus</location>
    </subcellularLocation>
</comment>
<dbReference type="EMBL" id="CP136894">
    <property type="protein sequence ID" value="WOL07738.1"/>
    <property type="molecule type" value="Genomic_DNA"/>
</dbReference>
<sequence>MAGHRKSREKIETWPTNITEEFLLILQGYFAAHGTTNFKPSIWEEISEKLYEKCEINFVGEKCRQKKNRIHRLYRNFKELINHTGVTWNPNTNKIEADETVWNSVSKSGIAYKMWKKGPPEHYHLMDMIFENQSANGMLARSSTQRPLTSDDERALEDDFIGNGGHSKRTKDIEDQLDEETLSSKQPVPSATHSSRTKKRGKSRESADLIFAKGFDQMTSALNSFAASKLSTHAATSSSCSDPHTIPNCIARMSHPPNNLDDDEVFENALEECLIATAVRVGNYISSRSLRQPVRTSALSGATYVQELMHSRVRCYENLRMEPNLFRRLCDELKGFGLEDQRISVEEGVAMFLYMATTNVYGWSQSVINTQQKQSAIGSNGTEGHRFESCHLDWYSQGPKCKAQRMFYLNCIGAIDGTHIAACVPIAKQTMYRGRKGTNTPNIMAACAHNMMFTYVKIGWEGTTNDSRIFTNTIYGPNSDFPMPVRDEFYVVDAGYPNISRFLAPYRDCGVVASMPTVSFTIGDKIFELKPEKMVHVFYLSMIHNRGISVNEDPANVGYGECQFMQPCFCIAKRILGDVFMGVYHTVFDYGNSRVGFAEAA</sequence>
<evidence type="ECO:0000256" key="6">
    <source>
        <dbReference type="ARBA" id="ARBA00022801"/>
    </source>
</evidence>
<evidence type="ECO:0000256" key="2">
    <source>
        <dbReference type="ARBA" id="ARBA00004123"/>
    </source>
</evidence>
<dbReference type="Pfam" id="PF12776">
    <property type="entry name" value="Myb_DNA-bind_3"/>
    <property type="match status" value="1"/>
</dbReference>
<dbReference type="GO" id="GO:0046872">
    <property type="term" value="F:metal ion binding"/>
    <property type="evidence" value="ECO:0007669"/>
    <property type="project" value="UniProtKB-KW"/>
</dbReference>
<gene>
    <name evidence="12" type="ORF">Cni_G16485</name>
</gene>
<name>A0AAQ3QFX1_9LILI</name>
<dbReference type="GO" id="GO:0016787">
    <property type="term" value="F:hydrolase activity"/>
    <property type="evidence" value="ECO:0007669"/>
    <property type="project" value="UniProtKB-KW"/>
</dbReference>
<comment type="cofactor">
    <cofactor evidence="1">
        <name>a divalent metal cation</name>
        <dbReference type="ChEBI" id="CHEBI:60240"/>
    </cofactor>
</comment>
<evidence type="ECO:0000256" key="8">
    <source>
        <dbReference type="SAM" id="MobiDB-lite"/>
    </source>
</evidence>
<feature type="domain" description="DUF8040" evidence="11">
    <location>
        <begin position="296"/>
        <end position="360"/>
    </location>
</feature>
<reference evidence="12 13" key="1">
    <citation type="submission" date="2023-10" db="EMBL/GenBank/DDBJ databases">
        <title>Chromosome-scale genome assembly provides insights into flower coloration mechanisms of Canna indica.</title>
        <authorList>
            <person name="Li C."/>
        </authorList>
    </citation>
    <scope>NUCLEOTIDE SEQUENCE [LARGE SCALE GENOMIC DNA]</scope>
    <source>
        <tissue evidence="12">Flower</tissue>
    </source>
</reference>
<feature type="domain" description="DDE Tnp4" evidence="10">
    <location>
        <begin position="415"/>
        <end position="508"/>
    </location>
</feature>
<feature type="compositionally biased region" description="Polar residues" evidence="8">
    <location>
        <begin position="183"/>
        <end position="194"/>
    </location>
</feature>
<dbReference type="Gene3D" id="2.40.70.10">
    <property type="entry name" value="Acid Proteases"/>
    <property type="match status" value="1"/>
</dbReference>
<dbReference type="GO" id="GO:0004518">
    <property type="term" value="F:nuclease activity"/>
    <property type="evidence" value="ECO:0007669"/>
    <property type="project" value="UniProtKB-KW"/>
</dbReference>
<protein>
    <submittedName>
        <fullName evidence="12">Protein ALP1-like</fullName>
    </submittedName>
</protein>
<feature type="region of interest" description="Disordered" evidence="8">
    <location>
        <begin position="140"/>
        <end position="204"/>
    </location>
</feature>
<dbReference type="InterPro" id="IPR021109">
    <property type="entry name" value="Peptidase_aspartic_dom_sf"/>
</dbReference>